<evidence type="ECO:0000313" key="3">
    <source>
        <dbReference type="Proteomes" id="UP000018522"/>
    </source>
</evidence>
<dbReference type="Gene3D" id="3.30.2310.20">
    <property type="entry name" value="RelE-like"/>
    <property type="match status" value="1"/>
</dbReference>
<organism evidence="2 3">
    <name type="scientific">Lactobacillus johnsonii N6.2</name>
    <dbReference type="NCBI Taxonomy" id="1408186"/>
    <lineage>
        <taxon>Bacteria</taxon>
        <taxon>Bacillati</taxon>
        <taxon>Bacillota</taxon>
        <taxon>Bacilli</taxon>
        <taxon>Lactobacillales</taxon>
        <taxon>Lactobacillaceae</taxon>
        <taxon>Lactobacillus</taxon>
    </lineage>
</organism>
<dbReference type="InterPro" id="IPR035093">
    <property type="entry name" value="RelE/ParE_toxin_dom_sf"/>
</dbReference>
<evidence type="ECO:0000256" key="1">
    <source>
        <dbReference type="ARBA" id="ARBA00022649"/>
    </source>
</evidence>
<dbReference type="GO" id="GO:0004521">
    <property type="term" value="F:RNA endonuclease activity"/>
    <property type="evidence" value="ECO:0007669"/>
    <property type="project" value="TreeGrafter"/>
</dbReference>
<dbReference type="GO" id="GO:0006402">
    <property type="term" value="P:mRNA catabolic process"/>
    <property type="evidence" value="ECO:0007669"/>
    <property type="project" value="TreeGrafter"/>
</dbReference>
<dbReference type="RefSeq" id="WP_023599293.1">
    <property type="nucleotide sequence ID" value="NC_022909.1"/>
</dbReference>
<dbReference type="InterPro" id="IPR007712">
    <property type="entry name" value="RelE/ParE_toxin"/>
</dbReference>
<reference evidence="2 3" key="1">
    <citation type="journal article" date="2014" name="Genome Announc.">
        <title>Complete Genome Sequences of Lactobacillus johnsonii Strain N6.2 and Lactobacillus reuteri Strain TD1.</title>
        <authorList>
            <person name="Leonard M.T."/>
            <person name="Valladares R.B."/>
            <person name="Ardissone A."/>
            <person name="Gonzalez C.F."/>
            <person name="Lorca G.L."/>
            <person name="Triplett E.W."/>
        </authorList>
    </citation>
    <scope>NUCLEOTIDE SEQUENCE [LARGE SCALE GENOMIC DNA]</scope>
    <source>
        <strain evidence="2 3">N6.2</strain>
    </source>
</reference>
<proteinExistence type="predicted"/>
<dbReference type="Proteomes" id="UP000018522">
    <property type="component" value="Chromosome"/>
</dbReference>
<dbReference type="PANTHER" id="PTHR40588">
    <property type="entry name" value="MRNA INTERFERASE TOXIN YAFQ"/>
    <property type="match status" value="1"/>
</dbReference>
<accession>A0A7D9N598</accession>
<dbReference type="NCBIfam" id="TIGR02385">
    <property type="entry name" value="RelE_StbE"/>
    <property type="match status" value="1"/>
</dbReference>
<dbReference type="Pfam" id="PF15738">
    <property type="entry name" value="YafQ_toxin"/>
    <property type="match status" value="1"/>
</dbReference>
<name>A0A7D9N598_LACJH</name>
<dbReference type="InterPro" id="IPR004386">
    <property type="entry name" value="Toxin_YafQ-like"/>
</dbReference>
<keyword evidence="1" id="KW-1277">Toxin-antitoxin system</keyword>
<dbReference type="GO" id="GO:0006415">
    <property type="term" value="P:translational termination"/>
    <property type="evidence" value="ECO:0007669"/>
    <property type="project" value="TreeGrafter"/>
</dbReference>
<dbReference type="AlphaFoldDB" id="A0A7D9N598"/>
<dbReference type="SUPFAM" id="SSF143011">
    <property type="entry name" value="RelE-like"/>
    <property type="match status" value="1"/>
</dbReference>
<dbReference type="EMBL" id="CP006811">
    <property type="protein sequence ID" value="AHA96921.1"/>
    <property type="molecule type" value="Genomic_DNA"/>
</dbReference>
<sequence>MYNIKTTKLFDKRFANLGKYFLLSNDEIKEATEAIKYSIVELQQNGVLPDEYDDHVLEDEPWTGFNEYHVLDDLLVIYYRVDKKKNLRFTTITTHRELRKGNLD</sequence>
<gene>
    <name evidence="2" type="ORF">T285_02295</name>
</gene>
<protein>
    <submittedName>
        <fullName evidence="2">Translation repressor RelE</fullName>
    </submittedName>
</protein>
<evidence type="ECO:0000313" key="2">
    <source>
        <dbReference type="EMBL" id="AHA96921.1"/>
    </source>
</evidence>
<dbReference type="KEGG" id="ljn:T285_02295"/>
<dbReference type="PANTHER" id="PTHR40588:SF1">
    <property type="entry name" value="MRNA INTERFERASE TOXIN YAFQ"/>
    <property type="match status" value="1"/>
</dbReference>